<dbReference type="InterPro" id="IPR023198">
    <property type="entry name" value="PGP-like_dom2"/>
</dbReference>
<dbReference type="GO" id="GO:0050308">
    <property type="term" value="F:sugar-phosphatase activity"/>
    <property type="evidence" value="ECO:0007669"/>
    <property type="project" value="UniProtKB-EC"/>
</dbReference>
<dbReference type="SFLD" id="SFLDS00003">
    <property type="entry name" value="Haloacid_Dehalogenase"/>
    <property type="match status" value="1"/>
</dbReference>
<dbReference type="AlphaFoldDB" id="A0A2U3K4X4"/>
<dbReference type="OrthoDB" id="9797743at2"/>
<reference evidence="2" key="1">
    <citation type="submission" date="2018-02" db="EMBL/GenBank/DDBJ databases">
        <authorList>
            <person name="Hausmann B."/>
        </authorList>
    </citation>
    <scope>NUCLEOTIDE SEQUENCE [LARGE SCALE GENOMIC DNA]</scope>
    <source>
        <strain evidence="2">Peat soil MAG SbA1</strain>
    </source>
</reference>
<accession>A0A2U3K4X4</accession>
<evidence type="ECO:0000313" key="1">
    <source>
        <dbReference type="EMBL" id="SPF34600.1"/>
    </source>
</evidence>
<dbReference type="InterPro" id="IPR006439">
    <property type="entry name" value="HAD-SF_hydro_IA"/>
</dbReference>
<dbReference type="InterPro" id="IPR023214">
    <property type="entry name" value="HAD_sf"/>
</dbReference>
<organism evidence="1 2">
    <name type="scientific">Candidatus Sulfotelmatobacter kueseliae</name>
    <dbReference type="NCBI Taxonomy" id="2042962"/>
    <lineage>
        <taxon>Bacteria</taxon>
        <taxon>Pseudomonadati</taxon>
        <taxon>Acidobacteriota</taxon>
        <taxon>Terriglobia</taxon>
        <taxon>Terriglobales</taxon>
        <taxon>Candidatus Korobacteraceae</taxon>
        <taxon>Candidatus Sulfotelmatobacter</taxon>
    </lineage>
</organism>
<name>A0A2U3K4X4_9BACT</name>
<dbReference type="CDD" id="cd07527">
    <property type="entry name" value="HAD_ScGPP-like"/>
    <property type="match status" value="1"/>
</dbReference>
<dbReference type="InterPro" id="IPR036412">
    <property type="entry name" value="HAD-like_sf"/>
</dbReference>
<dbReference type="Gene3D" id="1.10.150.240">
    <property type="entry name" value="Putative phosphatase, domain 2"/>
    <property type="match status" value="1"/>
</dbReference>
<dbReference type="InterPro" id="IPR051806">
    <property type="entry name" value="HAD-like_SPP"/>
</dbReference>
<dbReference type="Proteomes" id="UP000238701">
    <property type="component" value="Unassembled WGS sequence"/>
</dbReference>
<proteinExistence type="predicted"/>
<gene>
    <name evidence="1" type="primary">yfbT</name>
    <name evidence="1" type="ORF">SBA1_1310021</name>
</gene>
<dbReference type="Gene3D" id="3.40.50.1000">
    <property type="entry name" value="HAD superfamily/HAD-like"/>
    <property type="match status" value="1"/>
</dbReference>
<dbReference type="PANTHER" id="PTHR43481">
    <property type="entry name" value="FRUCTOSE-1-PHOSPHATE PHOSPHATASE"/>
    <property type="match status" value="1"/>
</dbReference>
<dbReference type="EC" id="3.1.3.23" evidence="1"/>
<dbReference type="NCBIfam" id="TIGR01509">
    <property type="entry name" value="HAD-SF-IA-v3"/>
    <property type="match status" value="1"/>
</dbReference>
<dbReference type="SFLD" id="SFLDG01129">
    <property type="entry name" value="C1.5:_HAD__Beta-PGM__Phosphata"/>
    <property type="match status" value="1"/>
</dbReference>
<keyword evidence="1" id="KW-0378">Hydrolase</keyword>
<sequence>MTQLDCAALLFDMDGVLINSTPAVARVWRRWAADHGFDPDEVIAHAHGRPSLATIREYLPNSDHEAENREVERREIEDLEGVVPLPGALDLLRRLPESRWTIVTSSTRPLAEVRIRAAGLPLPKNLITSNDITHGKPHPEPYLKAAAILGFPPAACIIFEDVPAGIRSGKAAGGKVIAFTTTVQEPDLRAAGADWVLESCANVRLVSSNEKLRLYLAES</sequence>
<protein>
    <submittedName>
        <fullName evidence="1">Sugar phosphatase YfbT</fullName>
        <ecNumber evidence="1">3.1.3.23</ecNumber>
    </submittedName>
</protein>
<dbReference type="EMBL" id="OMOD01000037">
    <property type="protein sequence ID" value="SPF34600.1"/>
    <property type="molecule type" value="Genomic_DNA"/>
</dbReference>
<evidence type="ECO:0000313" key="2">
    <source>
        <dbReference type="Proteomes" id="UP000238701"/>
    </source>
</evidence>
<dbReference type="SUPFAM" id="SSF56784">
    <property type="entry name" value="HAD-like"/>
    <property type="match status" value="1"/>
</dbReference>
<dbReference type="SFLD" id="SFLDG01135">
    <property type="entry name" value="C1.5.6:_HAD__Beta-PGM__Phospha"/>
    <property type="match status" value="1"/>
</dbReference>
<dbReference type="PANTHER" id="PTHR43481:SF4">
    <property type="entry name" value="GLYCEROL-1-PHOSPHATE PHOSPHOHYDROLASE 1-RELATED"/>
    <property type="match status" value="1"/>
</dbReference>
<dbReference type="Pfam" id="PF00702">
    <property type="entry name" value="Hydrolase"/>
    <property type="match status" value="1"/>
</dbReference>